<dbReference type="PATRIC" id="fig|1283301.3.peg.2895"/>
<sequence>MARASVCSRGRLARSPAVRRDLLQRPRRPYRRSRHHLGLHPASCRVRRAPRHPALR</sequence>
<comment type="caution">
    <text evidence="2">The sequence shown here is derived from an EMBL/GenBank/DDBJ whole genome shotgun (WGS) entry which is preliminary data.</text>
</comment>
<dbReference type="Proteomes" id="UP000015001">
    <property type="component" value="Unassembled WGS sequence"/>
</dbReference>
<dbReference type="AlphaFoldDB" id="S4MKH7"/>
<reference evidence="2 3" key="1">
    <citation type="submission" date="2013-02" db="EMBL/GenBank/DDBJ databases">
        <title>Draft Genome Sequence of Streptomyces afghaniensis, Which Produces Compounds of the Julimycin B-Complex.</title>
        <authorList>
            <person name="Gruening B.A."/>
            <person name="Praeg A."/>
            <person name="Erxleben A."/>
            <person name="Guenther S."/>
            <person name="Fiedler H.-P."/>
            <person name="Goodfellow M."/>
            <person name="Mueller M."/>
        </authorList>
    </citation>
    <scope>NUCLEOTIDE SEQUENCE [LARGE SCALE GENOMIC DNA]</scope>
    <source>
        <strain evidence="2 3">772</strain>
    </source>
</reference>
<name>S4MKH7_9ACTN</name>
<feature type="region of interest" description="Disordered" evidence="1">
    <location>
        <begin position="1"/>
        <end position="56"/>
    </location>
</feature>
<dbReference type="EMBL" id="AOPY01001393">
    <property type="protein sequence ID" value="EPJ40053.1"/>
    <property type="molecule type" value="Genomic_DNA"/>
</dbReference>
<feature type="compositionally biased region" description="Basic residues" evidence="1">
    <location>
        <begin position="45"/>
        <end position="56"/>
    </location>
</feature>
<keyword evidence="3" id="KW-1185">Reference proteome</keyword>
<dbReference type="HOGENOM" id="CLU_3012146_0_0_11"/>
<gene>
    <name evidence="2" type="ORF">STAFG_2925</name>
</gene>
<organism evidence="2 3">
    <name type="scientific">Streptomyces afghaniensis 772</name>
    <dbReference type="NCBI Taxonomy" id="1283301"/>
    <lineage>
        <taxon>Bacteria</taxon>
        <taxon>Bacillati</taxon>
        <taxon>Actinomycetota</taxon>
        <taxon>Actinomycetes</taxon>
        <taxon>Kitasatosporales</taxon>
        <taxon>Streptomycetaceae</taxon>
        <taxon>Streptomyces</taxon>
    </lineage>
</organism>
<evidence type="ECO:0000313" key="3">
    <source>
        <dbReference type="Proteomes" id="UP000015001"/>
    </source>
</evidence>
<feature type="compositionally biased region" description="Basic residues" evidence="1">
    <location>
        <begin position="25"/>
        <end position="38"/>
    </location>
</feature>
<proteinExistence type="predicted"/>
<evidence type="ECO:0000313" key="2">
    <source>
        <dbReference type="EMBL" id="EPJ40053.1"/>
    </source>
</evidence>
<accession>S4MKH7</accession>
<protein>
    <submittedName>
        <fullName evidence="2">Uncharacterized protein</fullName>
    </submittedName>
</protein>
<evidence type="ECO:0000256" key="1">
    <source>
        <dbReference type="SAM" id="MobiDB-lite"/>
    </source>
</evidence>